<feature type="signal peptide" evidence="1">
    <location>
        <begin position="1"/>
        <end position="21"/>
    </location>
</feature>
<feature type="chain" id="PRO_5030838143" evidence="1">
    <location>
        <begin position="22"/>
        <end position="109"/>
    </location>
</feature>
<keyword evidence="3" id="KW-1185">Reference proteome</keyword>
<dbReference type="AlphaFoldDB" id="A0A7Y8KXH0"/>
<proteinExistence type="predicted"/>
<sequence>MRTIKPLLAAALLLAALSSHANEAACGVLLCMSDASSTSAPHQCKPYVEAYFDIRVYKKGTFKTKFDPVRTAKKRYEMILEHCQDARQSDRDRIHAKFGMLQWSPFVFN</sequence>
<dbReference type="Proteomes" id="UP000545507">
    <property type="component" value="Unassembled WGS sequence"/>
</dbReference>
<reference evidence="2 3" key="1">
    <citation type="submission" date="2019-09" db="EMBL/GenBank/DDBJ databases">
        <title>Hydrogenophaga aromatica sp. nov., isolated from a para-xylene-degrading enrichment culture.</title>
        <authorList>
            <person name="Tancsics A."/>
            <person name="Banerjee S."/>
        </authorList>
    </citation>
    <scope>NUCLEOTIDE SEQUENCE [LARGE SCALE GENOMIC DNA]</scope>
    <source>
        <strain evidence="2 3">D2P1</strain>
    </source>
</reference>
<dbReference type="EMBL" id="VYGV01000011">
    <property type="protein sequence ID" value="NWF46049.1"/>
    <property type="molecule type" value="Genomic_DNA"/>
</dbReference>
<evidence type="ECO:0000256" key="1">
    <source>
        <dbReference type="SAM" id="SignalP"/>
    </source>
</evidence>
<organism evidence="2 3">
    <name type="scientific">Hydrogenophaga aromaticivorans</name>
    <dbReference type="NCBI Taxonomy" id="2610898"/>
    <lineage>
        <taxon>Bacteria</taxon>
        <taxon>Pseudomonadati</taxon>
        <taxon>Pseudomonadota</taxon>
        <taxon>Betaproteobacteria</taxon>
        <taxon>Burkholderiales</taxon>
        <taxon>Comamonadaceae</taxon>
        <taxon>Hydrogenophaga</taxon>
    </lineage>
</organism>
<gene>
    <name evidence="2" type="ORF">F3K02_12420</name>
</gene>
<name>A0A7Y8KXH0_9BURK</name>
<dbReference type="RefSeq" id="WP_177135957.1">
    <property type="nucleotide sequence ID" value="NZ_VYGV01000011.1"/>
</dbReference>
<comment type="caution">
    <text evidence="2">The sequence shown here is derived from an EMBL/GenBank/DDBJ whole genome shotgun (WGS) entry which is preliminary data.</text>
</comment>
<evidence type="ECO:0000313" key="3">
    <source>
        <dbReference type="Proteomes" id="UP000545507"/>
    </source>
</evidence>
<evidence type="ECO:0000313" key="2">
    <source>
        <dbReference type="EMBL" id="NWF46049.1"/>
    </source>
</evidence>
<keyword evidence="1" id="KW-0732">Signal</keyword>
<protein>
    <submittedName>
        <fullName evidence="2">Uncharacterized protein</fullName>
    </submittedName>
</protein>
<accession>A0A7Y8KXH0</accession>